<dbReference type="AlphaFoldDB" id="A0A6N8IPG9"/>
<accession>A0A6N8IPG9</accession>
<comment type="similarity">
    <text evidence="1">Belongs to the LDH2/MDH2 oxidoreductase family.</text>
</comment>
<evidence type="ECO:0000313" key="4">
    <source>
        <dbReference type="Proteomes" id="UP000469385"/>
    </source>
</evidence>
<reference evidence="3 4" key="1">
    <citation type="submission" date="2019-12" db="EMBL/GenBank/DDBJ databases">
        <authorList>
            <person name="Huq M.A."/>
        </authorList>
    </citation>
    <scope>NUCLEOTIDE SEQUENCE [LARGE SCALE GENOMIC DNA]</scope>
    <source>
        <strain evidence="3 4">MAH-25</strain>
    </source>
</reference>
<protein>
    <submittedName>
        <fullName evidence="3">Ldh family oxidoreductase</fullName>
    </submittedName>
</protein>
<keyword evidence="2" id="KW-0560">Oxidoreductase</keyword>
<dbReference type="Gene3D" id="3.30.1370.60">
    <property type="entry name" value="Hypothetical oxidoreductase yiak, domain 2"/>
    <property type="match status" value="1"/>
</dbReference>
<dbReference type="InterPro" id="IPR036111">
    <property type="entry name" value="Mal/L-sulfo/L-lacto_DH-like_sf"/>
</dbReference>
<dbReference type="InterPro" id="IPR043144">
    <property type="entry name" value="Mal/L-sulf/L-lact_DH-like_ah"/>
</dbReference>
<proteinExistence type="inferred from homology"/>
<dbReference type="Proteomes" id="UP000469385">
    <property type="component" value="Unassembled WGS sequence"/>
</dbReference>
<dbReference type="InterPro" id="IPR043143">
    <property type="entry name" value="Mal/L-sulf/L-lact_DH-like_NADP"/>
</dbReference>
<organism evidence="3 4">
    <name type="scientific">Ramlibacter pinisoli</name>
    <dbReference type="NCBI Taxonomy" id="2682844"/>
    <lineage>
        <taxon>Bacteria</taxon>
        <taxon>Pseudomonadati</taxon>
        <taxon>Pseudomonadota</taxon>
        <taxon>Betaproteobacteria</taxon>
        <taxon>Burkholderiales</taxon>
        <taxon>Comamonadaceae</taxon>
        <taxon>Ramlibacter</taxon>
    </lineage>
</organism>
<evidence type="ECO:0000313" key="3">
    <source>
        <dbReference type="EMBL" id="MVQ28779.1"/>
    </source>
</evidence>
<dbReference type="Gene3D" id="1.10.1530.10">
    <property type="match status" value="1"/>
</dbReference>
<sequence>MNAMTTLAPSPRIAAAALRAFASQLLQTAGLAADRAGDVADILVAADLMGHDTHGLNLLPAYLEHLGNGTMAATGEPEVVADRPATLTWDGRQLPGQWLVLRALDAAIPRARIHGTATVAIRNAHHIGSLSAYLQRATDQGLVMLLHSSAPGGGSVAPFGGSTGLFSPSPMSMGCPTEGLPILVDISTSITTNNMVVRLQKQGRRLPRPWLLDGQGRPTDDPAVIGAGGTLMPLGGEDAGHKGYGLALMVEALTAGLVDRGRHQPGFRFNNTVFLQILDPQAFGGLPGLRAQMERIAEACRTNPPRPGGQPVRLPGEAAQKLAAQQERDGVVLAPGILDALRPWAEKFAVSVPGC</sequence>
<dbReference type="GO" id="GO:0016491">
    <property type="term" value="F:oxidoreductase activity"/>
    <property type="evidence" value="ECO:0007669"/>
    <property type="project" value="UniProtKB-KW"/>
</dbReference>
<dbReference type="InterPro" id="IPR003767">
    <property type="entry name" value="Malate/L-lactate_DH-like"/>
</dbReference>
<name>A0A6N8IPG9_9BURK</name>
<keyword evidence="4" id="KW-1185">Reference proteome</keyword>
<dbReference type="SUPFAM" id="SSF89733">
    <property type="entry name" value="L-sulfolactate dehydrogenase-like"/>
    <property type="match status" value="1"/>
</dbReference>
<dbReference type="PANTHER" id="PTHR11091">
    <property type="entry name" value="OXIDOREDUCTASE-RELATED"/>
    <property type="match status" value="1"/>
</dbReference>
<comment type="caution">
    <text evidence="3">The sequence shown here is derived from an EMBL/GenBank/DDBJ whole genome shotgun (WGS) entry which is preliminary data.</text>
</comment>
<evidence type="ECO:0000256" key="2">
    <source>
        <dbReference type="ARBA" id="ARBA00023002"/>
    </source>
</evidence>
<dbReference type="EMBL" id="WSEL01000003">
    <property type="protein sequence ID" value="MVQ28779.1"/>
    <property type="molecule type" value="Genomic_DNA"/>
</dbReference>
<gene>
    <name evidence="3" type="ORF">GON04_04955</name>
</gene>
<dbReference type="Pfam" id="PF02615">
    <property type="entry name" value="Ldh_2"/>
    <property type="match status" value="1"/>
</dbReference>
<dbReference type="PANTHER" id="PTHR11091:SF0">
    <property type="entry name" value="MALATE DEHYDROGENASE"/>
    <property type="match status" value="1"/>
</dbReference>
<evidence type="ECO:0000256" key="1">
    <source>
        <dbReference type="ARBA" id="ARBA00006056"/>
    </source>
</evidence>